<dbReference type="InterPro" id="IPR029058">
    <property type="entry name" value="AB_hydrolase_fold"/>
</dbReference>
<dbReference type="EC" id="3.1.1.-" evidence="3"/>
<dbReference type="GO" id="GO:0016787">
    <property type="term" value="F:hydrolase activity"/>
    <property type="evidence" value="ECO:0007669"/>
    <property type="project" value="UniProtKB-KW"/>
</dbReference>
<accession>A0A839RK57</accession>
<protein>
    <submittedName>
        <fullName evidence="3">Acetyl esterase</fullName>
        <ecNumber evidence="3">3.1.1.-</ecNumber>
    </submittedName>
</protein>
<dbReference type="Gene3D" id="3.40.50.1820">
    <property type="entry name" value="alpha/beta hydrolase"/>
    <property type="match status" value="1"/>
</dbReference>
<evidence type="ECO:0000313" key="3">
    <source>
        <dbReference type="EMBL" id="MBB3036840.1"/>
    </source>
</evidence>
<keyword evidence="4" id="KW-1185">Reference proteome</keyword>
<dbReference type="Proteomes" id="UP000567922">
    <property type="component" value="Unassembled WGS sequence"/>
</dbReference>
<dbReference type="PANTHER" id="PTHR48081:SF8">
    <property type="entry name" value="ALPHA_BETA HYDROLASE FOLD-3 DOMAIN-CONTAINING PROTEIN-RELATED"/>
    <property type="match status" value="1"/>
</dbReference>
<sequence length="354" mass="38745">MVDPVLRQIPDGMVDITAPQEIDGLSYIDPNDPAMPMYRVIANNRQPVALRDMMIRPVRTGYIGTGAPKPDPALVPPTGEEAVPDVDVSEVYLPIEGGVARCQLYRPENAPPDATLPVIVYYHGGGFTVGSSEDTDFIARKLSHSNDALVVSANYRLAPEFPFPAPFDDAMGVYKWVAENAARLGGDARRIAVGGDSAGSNFAAAVPLRARDEEVRVPDAVILLGAFTDFHGERWESFMRMAPRGIVYDSAFFGFIRGAYLPNTEWSHPWASPIEGDLTGYPLAIVATGTHDPIIDSARAFGDRIRSYGGRVVEYYPEGMPHGFYFFPGVHAEEAVAFRVVAETLRPLLWDEET</sequence>
<dbReference type="OrthoDB" id="3181909at2"/>
<keyword evidence="1 3" id="KW-0378">Hydrolase</keyword>
<dbReference type="PANTHER" id="PTHR48081">
    <property type="entry name" value="AB HYDROLASE SUPERFAMILY PROTEIN C4A8.06C"/>
    <property type="match status" value="1"/>
</dbReference>
<proteinExistence type="predicted"/>
<name>A0A839RK57_9ACTN</name>
<dbReference type="EMBL" id="JACHWS010000001">
    <property type="protein sequence ID" value="MBB3036840.1"/>
    <property type="molecule type" value="Genomic_DNA"/>
</dbReference>
<dbReference type="InterPro" id="IPR013094">
    <property type="entry name" value="AB_hydrolase_3"/>
</dbReference>
<comment type="caution">
    <text evidence="3">The sequence shown here is derived from an EMBL/GenBank/DDBJ whole genome shotgun (WGS) entry which is preliminary data.</text>
</comment>
<evidence type="ECO:0000313" key="4">
    <source>
        <dbReference type="Proteomes" id="UP000567922"/>
    </source>
</evidence>
<gene>
    <name evidence="3" type="ORF">FHU29_001274</name>
</gene>
<evidence type="ECO:0000259" key="2">
    <source>
        <dbReference type="Pfam" id="PF07859"/>
    </source>
</evidence>
<reference evidence="3 4" key="1">
    <citation type="submission" date="2020-08" db="EMBL/GenBank/DDBJ databases">
        <title>Sequencing the genomes of 1000 actinobacteria strains.</title>
        <authorList>
            <person name="Klenk H.-P."/>
        </authorList>
    </citation>
    <scope>NUCLEOTIDE SEQUENCE [LARGE SCALE GENOMIC DNA]</scope>
    <source>
        <strain evidence="3 4">DSM 45258</strain>
    </source>
</reference>
<organism evidence="3 4">
    <name type="scientific">Hoyosella altamirensis</name>
    <dbReference type="NCBI Taxonomy" id="616997"/>
    <lineage>
        <taxon>Bacteria</taxon>
        <taxon>Bacillati</taxon>
        <taxon>Actinomycetota</taxon>
        <taxon>Actinomycetes</taxon>
        <taxon>Mycobacteriales</taxon>
        <taxon>Hoyosellaceae</taxon>
        <taxon>Hoyosella</taxon>
    </lineage>
</organism>
<dbReference type="RefSeq" id="WP_064442121.1">
    <property type="nucleotide sequence ID" value="NZ_BDDI01000019.1"/>
</dbReference>
<dbReference type="InterPro" id="IPR050300">
    <property type="entry name" value="GDXG_lipolytic_enzyme"/>
</dbReference>
<dbReference type="Pfam" id="PF07859">
    <property type="entry name" value="Abhydrolase_3"/>
    <property type="match status" value="1"/>
</dbReference>
<feature type="domain" description="Alpha/beta hydrolase fold-3" evidence="2">
    <location>
        <begin position="119"/>
        <end position="325"/>
    </location>
</feature>
<dbReference type="AlphaFoldDB" id="A0A839RK57"/>
<dbReference type="SUPFAM" id="SSF53474">
    <property type="entry name" value="alpha/beta-Hydrolases"/>
    <property type="match status" value="1"/>
</dbReference>
<evidence type="ECO:0000256" key="1">
    <source>
        <dbReference type="ARBA" id="ARBA00022801"/>
    </source>
</evidence>